<dbReference type="Proteomes" id="UP001147746">
    <property type="component" value="Unassembled WGS sequence"/>
</dbReference>
<feature type="transmembrane region" description="Helical" evidence="1">
    <location>
        <begin position="51"/>
        <end position="69"/>
    </location>
</feature>
<dbReference type="AlphaFoldDB" id="A0A9W9Q556"/>
<evidence type="ECO:0000313" key="3">
    <source>
        <dbReference type="Proteomes" id="UP001147746"/>
    </source>
</evidence>
<organism evidence="2 3">
    <name type="scientific">Penicillium atrosanguineum</name>
    <dbReference type="NCBI Taxonomy" id="1132637"/>
    <lineage>
        <taxon>Eukaryota</taxon>
        <taxon>Fungi</taxon>
        <taxon>Dikarya</taxon>
        <taxon>Ascomycota</taxon>
        <taxon>Pezizomycotina</taxon>
        <taxon>Eurotiomycetes</taxon>
        <taxon>Eurotiomycetidae</taxon>
        <taxon>Eurotiales</taxon>
        <taxon>Aspergillaceae</taxon>
        <taxon>Penicillium</taxon>
    </lineage>
</organism>
<protein>
    <submittedName>
        <fullName evidence="2">Uncharacterized protein</fullName>
    </submittedName>
</protein>
<keyword evidence="1" id="KW-0812">Transmembrane</keyword>
<comment type="caution">
    <text evidence="2">The sequence shown here is derived from an EMBL/GenBank/DDBJ whole genome shotgun (WGS) entry which is preliminary data.</text>
</comment>
<name>A0A9W9Q556_9EURO</name>
<reference evidence="2" key="2">
    <citation type="journal article" date="2023" name="IMA Fungus">
        <title>Comparative genomic study of the Penicillium genus elucidates a diverse pangenome and 15 lateral gene transfer events.</title>
        <authorList>
            <person name="Petersen C."/>
            <person name="Sorensen T."/>
            <person name="Nielsen M.R."/>
            <person name="Sondergaard T.E."/>
            <person name="Sorensen J.L."/>
            <person name="Fitzpatrick D.A."/>
            <person name="Frisvad J.C."/>
            <person name="Nielsen K.L."/>
        </authorList>
    </citation>
    <scope>NUCLEOTIDE SEQUENCE</scope>
    <source>
        <strain evidence="2">IBT 21472</strain>
    </source>
</reference>
<keyword evidence="3" id="KW-1185">Reference proteome</keyword>
<gene>
    <name evidence="2" type="ORF">N7476_003408</name>
</gene>
<keyword evidence="1" id="KW-1133">Transmembrane helix</keyword>
<dbReference type="EMBL" id="JAPZBO010000002">
    <property type="protein sequence ID" value="KAJ5324808.1"/>
    <property type="molecule type" value="Genomic_DNA"/>
</dbReference>
<sequence>MIPSEYWPSSMPSQGWASMISSKYWDPATGLTMKYQLNVFNLSRPPGAHEPMNIVLLIFGFIFIIIYNTRHEVPIYQRKFHKKKIYLYVHIFTGLTEAILYRLRETFQGRSDLLPHATDVLSCFIWGWTSLELVKTLRRGDPRTTRPPYQAAAVLRPMISLISYLFSIPSLHRLSISALDSFFYARLAITFFSYTPYIRSYPGEHHLRHLDSTGRRPKHS</sequence>
<evidence type="ECO:0000313" key="2">
    <source>
        <dbReference type="EMBL" id="KAJ5324808.1"/>
    </source>
</evidence>
<evidence type="ECO:0000256" key="1">
    <source>
        <dbReference type="SAM" id="Phobius"/>
    </source>
</evidence>
<accession>A0A9W9Q556</accession>
<proteinExistence type="predicted"/>
<keyword evidence="1" id="KW-0472">Membrane</keyword>
<reference evidence="2" key="1">
    <citation type="submission" date="2022-12" db="EMBL/GenBank/DDBJ databases">
        <authorList>
            <person name="Petersen C."/>
        </authorList>
    </citation>
    <scope>NUCLEOTIDE SEQUENCE</scope>
    <source>
        <strain evidence="2">IBT 21472</strain>
    </source>
</reference>